<dbReference type="InterPro" id="IPR001789">
    <property type="entry name" value="Sig_transdc_resp-reg_receiver"/>
</dbReference>
<dbReference type="PANTHER" id="PTHR44591:SF3">
    <property type="entry name" value="RESPONSE REGULATORY DOMAIN-CONTAINING PROTEIN"/>
    <property type="match status" value="1"/>
</dbReference>
<dbReference type="Gene3D" id="3.40.50.2300">
    <property type="match status" value="1"/>
</dbReference>
<dbReference type="InterPro" id="IPR011006">
    <property type="entry name" value="CheY-like_superfamily"/>
</dbReference>
<dbReference type="SUPFAM" id="SSF52172">
    <property type="entry name" value="CheY-like"/>
    <property type="match status" value="1"/>
</dbReference>
<dbReference type="EMBL" id="CGIH01000004">
    <property type="protein sequence ID" value="CFX02326.1"/>
    <property type="molecule type" value="Genomic_DNA"/>
</dbReference>
<gene>
    <name evidence="10" type="ORF">236</name>
</gene>
<name>A0A0E4C7K3_9FIRM</name>
<dbReference type="SMART" id="SM00448">
    <property type="entry name" value="REC"/>
    <property type="match status" value="1"/>
</dbReference>
<dbReference type="GO" id="GO:0000160">
    <property type="term" value="P:phosphorelay signal transduction system"/>
    <property type="evidence" value="ECO:0007669"/>
    <property type="project" value="UniProtKB-KW"/>
</dbReference>
<dbReference type="Proteomes" id="UP000045545">
    <property type="component" value="Unassembled WGS sequence"/>
</dbReference>
<dbReference type="AlphaFoldDB" id="A0A0E4C7K3"/>
<proteinExistence type="predicted"/>
<keyword evidence="5" id="KW-0238">DNA-binding</keyword>
<dbReference type="InterPro" id="IPR050595">
    <property type="entry name" value="Bact_response_regulator"/>
</dbReference>
<dbReference type="PANTHER" id="PTHR44591">
    <property type="entry name" value="STRESS RESPONSE REGULATOR PROTEIN 1"/>
    <property type="match status" value="1"/>
</dbReference>
<evidence type="ECO:0000259" key="9">
    <source>
        <dbReference type="PROSITE" id="PS50110"/>
    </source>
</evidence>
<dbReference type="CDD" id="cd17574">
    <property type="entry name" value="REC_OmpR"/>
    <property type="match status" value="1"/>
</dbReference>
<comment type="function">
    <text evidence="7">May play the central regulatory role in sporulation. It may be an element of the effector pathway responsible for the activation of sporulation genes in response to nutritional stress. Spo0A may act in concert with spo0H (a sigma factor) to control the expression of some genes that are critical to the sporulation process.</text>
</comment>
<dbReference type="FunFam" id="3.40.50.2300:FF:000001">
    <property type="entry name" value="DNA-binding response regulator PhoB"/>
    <property type="match status" value="1"/>
</dbReference>
<evidence type="ECO:0000256" key="6">
    <source>
        <dbReference type="ARBA" id="ARBA00023163"/>
    </source>
</evidence>
<evidence type="ECO:0000256" key="7">
    <source>
        <dbReference type="ARBA" id="ARBA00024867"/>
    </source>
</evidence>
<organism evidence="10 11">
    <name type="scientific">Syntrophomonas zehnderi OL-4</name>
    <dbReference type="NCBI Taxonomy" id="690567"/>
    <lineage>
        <taxon>Bacteria</taxon>
        <taxon>Bacillati</taxon>
        <taxon>Bacillota</taxon>
        <taxon>Clostridia</taxon>
        <taxon>Eubacteriales</taxon>
        <taxon>Syntrophomonadaceae</taxon>
        <taxon>Syntrophomonas</taxon>
    </lineage>
</organism>
<evidence type="ECO:0000256" key="2">
    <source>
        <dbReference type="ARBA" id="ARBA00022553"/>
    </source>
</evidence>
<feature type="modified residue" description="4-aspartylphosphate" evidence="8">
    <location>
        <position position="55"/>
    </location>
</feature>
<keyword evidence="2 8" id="KW-0597">Phosphoprotein</keyword>
<feature type="domain" description="Response regulatory" evidence="9">
    <location>
        <begin position="6"/>
        <end position="120"/>
    </location>
</feature>
<dbReference type="PROSITE" id="PS50110">
    <property type="entry name" value="RESPONSE_REGULATORY"/>
    <property type="match status" value="1"/>
</dbReference>
<protein>
    <recommendedName>
        <fullName evidence="1">Stage 0 sporulation protein A homolog</fullName>
    </recommendedName>
</protein>
<accession>A0A0E4C7K3</accession>
<evidence type="ECO:0000256" key="5">
    <source>
        <dbReference type="ARBA" id="ARBA00023125"/>
    </source>
</evidence>
<sequence length="125" mass="14138">MVMTGKILIVDDQKGVRRLLEELFKKEGWEVNMAMDGKDAIEKVEEKQPDIILMDVKMPNMNGLEASQVILEKHGNIPIIMMTAYGEIEVVKKALDAGVKKCITKPFDIMVLRDMVNSIFNEQTA</sequence>
<keyword evidence="4" id="KW-0805">Transcription regulation</keyword>
<reference evidence="10 11" key="1">
    <citation type="submission" date="2015-03" db="EMBL/GenBank/DDBJ databases">
        <authorList>
            <person name="Murphy D."/>
        </authorList>
    </citation>
    <scope>NUCLEOTIDE SEQUENCE [LARGE SCALE GENOMIC DNA]</scope>
    <source>
        <strain evidence="10 11">OL-4</strain>
    </source>
</reference>
<keyword evidence="6" id="KW-0804">Transcription</keyword>
<evidence type="ECO:0000256" key="1">
    <source>
        <dbReference type="ARBA" id="ARBA00018672"/>
    </source>
</evidence>
<evidence type="ECO:0000313" key="11">
    <source>
        <dbReference type="Proteomes" id="UP000045545"/>
    </source>
</evidence>
<evidence type="ECO:0000313" key="10">
    <source>
        <dbReference type="EMBL" id="CFX02326.1"/>
    </source>
</evidence>
<evidence type="ECO:0000256" key="3">
    <source>
        <dbReference type="ARBA" id="ARBA00023012"/>
    </source>
</evidence>
<keyword evidence="3" id="KW-0902">Two-component regulatory system</keyword>
<keyword evidence="11" id="KW-1185">Reference proteome</keyword>
<dbReference type="Pfam" id="PF00072">
    <property type="entry name" value="Response_reg"/>
    <property type="match status" value="1"/>
</dbReference>
<evidence type="ECO:0000256" key="4">
    <source>
        <dbReference type="ARBA" id="ARBA00023015"/>
    </source>
</evidence>
<dbReference type="GO" id="GO:0003677">
    <property type="term" value="F:DNA binding"/>
    <property type="evidence" value="ECO:0007669"/>
    <property type="project" value="UniProtKB-KW"/>
</dbReference>
<dbReference type="STRING" id="690567.236"/>
<evidence type="ECO:0000256" key="8">
    <source>
        <dbReference type="PROSITE-ProRule" id="PRU00169"/>
    </source>
</evidence>